<dbReference type="Pfam" id="PF13649">
    <property type="entry name" value="Methyltransf_25"/>
    <property type="match status" value="1"/>
</dbReference>
<sequence>MFSSIAKKNLEKDSRVLGKAWEGTYGGYFSDKKNIQNFLERIIPFLPEYPLDILYVASASGILGEAIIRYLGKGNLTLVDISQKHLNANNNPNTKKICCDLLNLDLRKKFDLVVMRSSLDYFPTRESQVKVLKIIKDHIKKNGLFINQPAYVSNMKDRDIISHIYTSVEKIGDRLFQSEDLEGIYIEAGYKQFKKIGEGEKLIITQEDHIKRYNLGEDDIAYIQSIITQNSSYAEKTEDGYILRFDFPIFLANI</sequence>
<feature type="domain" description="Methyltransferase" evidence="1">
    <location>
        <begin position="53"/>
        <end position="143"/>
    </location>
</feature>
<dbReference type="AlphaFoldDB" id="A0A2H0N655"/>
<dbReference type="Gene3D" id="3.40.50.150">
    <property type="entry name" value="Vaccinia Virus protein VP39"/>
    <property type="match status" value="1"/>
</dbReference>
<reference evidence="2 3" key="1">
    <citation type="submission" date="2017-09" db="EMBL/GenBank/DDBJ databases">
        <title>Depth-based differentiation of microbial function through sediment-hosted aquifers and enrichment of novel symbionts in the deep terrestrial subsurface.</title>
        <authorList>
            <person name="Probst A.J."/>
            <person name="Ladd B."/>
            <person name="Jarett J.K."/>
            <person name="Geller-Mcgrath D.E."/>
            <person name="Sieber C.M."/>
            <person name="Emerson J.B."/>
            <person name="Anantharaman K."/>
            <person name="Thomas B.C."/>
            <person name="Malmstrom R."/>
            <person name="Stieglmeier M."/>
            <person name="Klingl A."/>
            <person name="Woyke T."/>
            <person name="Ryan C.M."/>
            <person name="Banfield J.F."/>
        </authorList>
    </citation>
    <scope>NUCLEOTIDE SEQUENCE [LARGE SCALE GENOMIC DNA]</scope>
    <source>
        <strain evidence="2">CG11_big_fil_rev_8_21_14_0_20_39_34</strain>
    </source>
</reference>
<proteinExistence type="predicted"/>
<gene>
    <name evidence="2" type="ORF">COV59_05350</name>
</gene>
<dbReference type="InterPro" id="IPR041698">
    <property type="entry name" value="Methyltransf_25"/>
</dbReference>
<comment type="caution">
    <text evidence="2">The sequence shown here is derived from an EMBL/GenBank/DDBJ whole genome shotgun (WGS) entry which is preliminary data.</text>
</comment>
<dbReference type="EMBL" id="PCWN01000011">
    <property type="protein sequence ID" value="PIR03586.1"/>
    <property type="molecule type" value="Genomic_DNA"/>
</dbReference>
<dbReference type="InterPro" id="IPR029063">
    <property type="entry name" value="SAM-dependent_MTases_sf"/>
</dbReference>
<dbReference type="SUPFAM" id="SSF53335">
    <property type="entry name" value="S-adenosyl-L-methionine-dependent methyltransferases"/>
    <property type="match status" value="1"/>
</dbReference>
<evidence type="ECO:0000313" key="2">
    <source>
        <dbReference type="EMBL" id="PIR03586.1"/>
    </source>
</evidence>
<organism evidence="2 3">
    <name type="scientific">Candidatus Magasanikbacteria bacterium CG11_big_fil_rev_8_21_14_0_20_39_34</name>
    <dbReference type="NCBI Taxonomy" id="1974653"/>
    <lineage>
        <taxon>Bacteria</taxon>
        <taxon>Candidatus Magasanikiibacteriota</taxon>
    </lineage>
</organism>
<evidence type="ECO:0000259" key="1">
    <source>
        <dbReference type="Pfam" id="PF13649"/>
    </source>
</evidence>
<name>A0A2H0N655_9BACT</name>
<evidence type="ECO:0000313" key="3">
    <source>
        <dbReference type="Proteomes" id="UP000229600"/>
    </source>
</evidence>
<accession>A0A2H0N655</accession>
<dbReference type="Proteomes" id="UP000229600">
    <property type="component" value="Unassembled WGS sequence"/>
</dbReference>
<protein>
    <recommendedName>
        <fullName evidence="1">Methyltransferase domain-containing protein</fullName>
    </recommendedName>
</protein>